<dbReference type="AlphaFoldDB" id="A0AA37BZM8"/>
<accession>A0AA37BZM8</accession>
<reference evidence="1" key="1">
    <citation type="submission" date="2022-09" db="EMBL/GenBank/DDBJ databases">
        <title>Whole genome shotgun sequence of Streptomyces albidoflavus NBRC 12854.</title>
        <authorList>
            <person name="Komaki H."/>
            <person name="Tamura T."/>
        </authorList>
    </citation>
    <scope>NUCLEOTIDE SEQUENCE</scope>
    <source>
        <strain evidence="1">NBRC 12854</strain>
    </source>
</reference>
<gene>
    <name evidence="1" type="ORF">ScoT_38410</name>
</gene>
<proteinExistence type="predicted"/>
<dbReference type="Proteomes" id="UP001051844">
    <property type="component" value="Unassembled WGS sequence"/>
</dbReference>
<protein>
    <submittedName>
        <fullName evidence="1">Uncharacterized protein</fullName>
    </submittedName>
</protein>
<name>A0AA37BZM8_9ACTN</name>
<evidence type="ECO:0000313" key="1">
    <source>
        <dbReference type="EMBL" id="GHI47667.1"/>
    </source>
</evidence>
<sequence length="145" mass="15738">MLLVAAPEGSTALAAASPVPDAVGWGDINAFNYTWGGIEISLPRGCQLGHRIKGSGKRISYQAAAVQGGGLCAVKPQFCNWRIDFSYADTDGRTYKTSRGKTHNVCERYPERQAAKQTLPHYGKACAKIYVNSSLRGTQCHYIVK</sequence>
<organism evidence="1 2">
    <name type="scientific">Streptomyces albidoflavus</name>
    <dbReference type="NCBI Taxonomy" id="1886"/>
    <lineage>
        <taxon>Bacteria</taxon>
        <taxon>Bacillati</taxon>
        <taxon>Actinomycetota</taxon>
        <taxon>Actinomycetes</taxon>
        <taxon>Kitasatosporales</taxon>
        <taxon>Streptomycetaceae</taxon>
        <taxon>Streptomyces</taxon>
        <taxon>Streptomyces albidoflavus group</taxon>
    </lineage>
</organism>
<dbReference type="EMBL" id="BNDZ01000005">
    <property type="protein sequence ID" value="GHI47667.1"/>
    <property type="molecule type" value="Genomic_DNA"/>
</dbReference>
<comment type="caution">
    <text evidence="1">The sequence shown here is derived from an EMBL/GenBank/DDBJ whole genome shotgun (WGS) entry which is preliminary data.</text>
</comment>
<evidence type="ECO:0000313" key="2">
    <source>
        <dbReference type="Proteomes" id="UP001051844"/>
    </source>
</evidence>